<evidence type="ECO:0000256" key="2">
    <source>
        <dbReference type="ARBA" id="ARBA00009492"/>
    </source>
</evidence>
<feature type="transmembrane region" description="Helical" evidence="15">
    <location>
        <begin position="12"/>
        <end position="31"/>
    </location>
</feature>
<dbReference type="PANTHER" id="PTHR11036">
    <property type="entry name" value="SEMAPHORIN"/>
    <property type="match status" value="1"/>
</dbReference>
<evidence type="ECO:0000256" key="15">
    <source>
        <dbReference type="SAM" id="Phobius"/>
    </source>
</evidence>
<dbReference type="FunFam" id="3.30.1680.10:FF:000016">
    <property type="entry name" value="Putative Semaphorin-6B"/>
    <property type="match status" value="1"/>
</dbReference>
<feature type="compositionally biased region" description="Basic and acidic residues" evidence="14">
    <location>
        <begin position="558"/>
        <end position="581"/>
    </location>
</feature>
<comment type="similarity">
    <text evidence="2">Belongs to the semaphorin family.</text>
</comment>
<evidence type="ECO:0000259" key="16">
    <source>
        <dbReference type="PROSITE" id="PS51004"/>
    </source>
</evidence>
<keyword evidence="7 15" id="KW-1133">Transmembrane helix</keyword>
<dbReference type="InterPro" id="IPR002165">
    <property type="entry name" value="Plexin_repeat"/>
</dbReference>
<evidence type="ECO:0000256" key="10">
    <source>
        <dbReference type="ARBA" id="ARBA00023180"/>
    </source>
</evidence>
<dbReference type="Gene3D" id="2.130.10.10">
    <property type="entry name" value="YVTN repeat-like/Quinoprotein amine dehydrogenase"/>
    <property type="match status" value="1"/>
</dbReference>
<keyword evidence="18" id="KW-1185">Reference proteome</keyword>
<organism evidence="17 18">
    <name type="scientific">Zophobas morio</name>
    <dbReference type="NCBI Taxonomy" id="2755281"/>
    <lineage>
        <taxon>Eukaryota</taxon>
        <taxon>Metazoa</taxon>
        <taxon>Ecdysozoa</taxon>
        <taxon>Arthropoda</taxon>
        <taxon>Hexapoda</taxon>
        <taxon>Insecta</taxon>
        <taxon>Pterygota</taxon>
        <taxon>Neoptera</taxon>
        <taxon>Endopterygota</taxon>
        <taxon>Coleoptera</taxon>
        <taxon>Polyphaga</taxon>
        <taxon>Cucujiformia</taxon>
        <taxon>Tenebrionidae</taxon>
        <taxon>Zophobas</taxon>
    </lineage>
</organism>
<feature type="domain" description="Sema" evidence="16">
    <location>
        <begin position="30"/>
        <end position="494"/>
    </location>
</feature>
<evidence type="ECO:0000256" key="13">
    <source>
        <dbReference type="PROSITE-ProRule" id="PRU00352"/>
    </source>
</evidence>
<dbReference type="SUPFAM" id="SSF103575">
    <property type="entry name" value="Plexin repeat"/>
    <property type="match status" value="1"/>
</dbReference>
<dbReference type="InterPro" id="IPR015943">
    <property type="entry name" value="WD40/YVTN_repeat-like_dom_sf"/>
</dbReference>
<dbReference type="CDD" id="cd11237">
    <property type="entry name" value="Sema_1A"/>
    <property type="match status" value="1"/>
</dbReference>
<evidence type="ECO:0000256" key="5">
    <source>
        <dbReference type="ARBA" id="ARBA00022782"/>
    </source>
</evidence>
<dbReference type="InterPro" id="IPR036352">
    <property type="entry name" value="Semap_dom_sf"/>
</dbReference>
<evidence type="ECO:0000313" key="17">
    <source>
        <dbReference type="EMBL" id="KAJ3640076.1"/>
    </source>
</evidence>
<protein>
    <recommendedName>
        <fullName evidence="11">Semaphorin-1A</fullName>
    </recommendedName>
    <alternativeName>
        <fullName evidence="12">Semaphorin-I</fullName>
    </alternativeName>
</protein>
<comment type="caution">
    <text evidence="13">Lacks conserved residue(s) required for the propagation of feature annotation.</text>
</comment>
<keyword evidence="9" id="KW-1015">Disulfide bond</keyword>
<feature type="region of interest" description="Disordered" evidence="14">
    <location>
        <begin position="558"/>
        <end position="585"/>
    </location>
</feature>
<keyword evidence="6" id="KW-0524">Neurogenesis</keyword>
<keyword evidence="4 15" id="KW-0812">Transmembrane</keyword>
<evidence type="ECO:0000313" key="18">
    <source>
        <dbReference type="Proteomes" id="UP001168821"/>
    </source>
</evidence>
<dbReference type="GO" id="GO:0045499">
    <property type="term" value="F:chemorepellent activity"/>
    <property type="evidence" value="ECO:0007669"/>
    <property type="project" value="TreeGrafter"/>
</dbReference>
<dbReference type="GO" id="GO:0007411">
    <property type="term" value="P:axon guidance"/>
    <property type="evidence" value="ECO:0007669"/>
    <property type="project" value="TreeGrafter"/>
</dbReference>
<dbReference type="InterPro" id="IPR016201">
    <property type="entry name" value="PSI"/>
</dbReference>
<dbReference type="GO" id="GO:0030215">
    <property type="term" value="F:semaphorin receptor binding"/>
    <property type="evidence" value="ECO:0007669"/>
    <property type="project" value="InterPro"/>
</dbReference>
<name>A0AA38HMZ7_9CUCU</name>
<dbReference type="Gene3D" id="3.30.1680.10">
    <property type="entry name" value="ligand-binding face of the semaphorins, domain 2"/>
    <property type="match status" value="1"/>
</dbReference>
<dbReference type="Proteomes" id="UP001168821">
    <property type="component" value="Unassembled WGS sequence"/>
</dbReference>
<dbReference type="Pfam" id="PF01403">
    <property type="entry name" value="Sema"/>
    <property type="match status" value="1"/>
</dbReference>
<comment type="caution">
    <text evidence="17">The sequence shown here is derived from an EMBL/GenBank/DDBJ whole genome shotgun (WGS) entry which is preliminary data.</text>
</comment>
<sequence>MFAFQLILQCSYVVKILIWSICFIAFCHAWLPDGSSKLVNNFKSISSISFTGNASFPDHFIVLNQDDNSIIIGGRNRIYNLSIYDFHERKEGRIDWPSSDAHGQLCILKGKTEDDCQNYIRILYHSESGKLVVCGTNSYKPLCRTYAPKDGKYSVEKEVEGIGLCPYNPEHNSTSVFYNGQLFSATVADFSGGDPLIYREPQRTELFDLKQLNAPNFVSSLPYGDFIFFFYRETAVEYMNCGKVIYSRVARVCKDDKGGPHQSRDRWTSFLKARLNCSIPGEYPFYFDEIQSTSDIVEGKYNSDESKRIIYGILTTPINAIGGSAICAYHMDDILRAFEGSFKQQENINSNWLPVPENMVPQPRPGQCVRDSRILPDKNVNFIKTHSLMEEAVPAFFGKPVLVRVSLQYRFTAITVDPQVKTTNNKYVDVLYIGTDDGKVLKAVNIPNGDTAKAIVISENTVLPHGSAVKQLKIAPGYGKIVVVGKDEVRLTTLNHCSSITRCSECVGLQDPHCAWDAKQNACVSIDAVTSYRFLIQDVPRGDVNKCWSPQSDKKTVIKSKSDAEEKKEIQTNSLDDKDLDSTDPVIRTDEDPECDPLDENSIGGCAVRQQLVIYTAGTLHIVVVVVSIVGLLLGFIAGYLFSQKFHSHSQYPEAPFIEQHNHLERLSANQTGYLTPRANKAVNLVVNVSSSSPPPKKDNLDVGKDLNISSDGTLQKIKKTYI</sequence>
<dbReference type="EMBL" id="JALNTZ010000010">
    <property type="protein sequence ID" value="KAJ3640076.1"/>
    <property type="molecule type" value="Genomic_DNA"/>
</dbReference>
<dbReference type="SMART" id="SM00630">
    <property type="entry name" value="Sema"/>
    <property type="match status" value="1"/>
</dbReference>
<evidence type="ECO:0000256" key="9">
    <source>
        <dbReference type="ARBA" id="ARBA00023157"/>
    </source>
</evidence>
<dbReference type="AlphaFoldDB" id="A0AA38HMZ7"/>
<evidence type="ECO:0000256" key="6">
    <source>
        <dbReference type="ARBA" id="ARBA00022902"/>
    </source>
</evidence>
<keyword evidence="8 15" id="KW-0472">Membrane</keyword>
<evidence type="ECO:0000256" key="1">
    <source>
        <dbReference type="ARBA" id="ARBA00004370"/>
    </source>
</evidence>
<evidence type="ECO:0000256" key="12">
    <source>
        <dbReference type="ARBA" id="ARBA00083066"/>
    </source>
</evidence>
<reference evidence="17" key="1">
    <citation type="journal article" date="2023" name="G3 (Bethesda)">
        <title>Whole genome assemblies of Zophobas morio and Tenebrio molitor.</title>
        <authorList>
            <person name="Kaur S."/>
            <person name="Stinson S.A."/>
            <person name="diCenzo G.C."/>
        </authorList>
    </citation>
    <scope>NUCLEOTIDE SEQUENCE</scope>
    <source>
        <strain evidence="17">QUZm001</strain>
    </source>
</reference>
<dbReference type="GO" id="GO:0005886">
    <property type="term" value="C:plasma membrane"/>
    <property type="evidence" value="ECO:0007669"/>
    <property type="project" value="TreeGrafter"/>
</dbReference>
<dbReference type="GO" id="GO:0071526">
    <property type="term" value="P:semaphorin-plexin signaling pathway"/>
    <property type="evidence" value="ECO:0007669"/>
    <property type="project" value="TreeGrafter"/>
</dbReference>
<evidence type="ECO:0000256" key="8">
    <source>
        <dbReference type="ARBA" id="ARBA00023136"/>
    </source>
</evidence>
<dbReference type="PANTHER" id="PTHR11036:SF131">
    <property type="entry name" value="MIP07328P"/>
    <property type="match status" value="1"/>
</dbReference>
<evidence type="ECO:0000256" key="14">
    <source>
        <dbReference type="SAM" id="MobiDB-lite"/>
    </source>
</evidence>
<dbReference type="GO" id="GO:0030335">
    <property type="term" value="P:positive regulation of cell migration"/>
    <property type="evidence" value="ECO:0007669"/>
    <property type="project" value="TreeGrafter"/>
</dbReference>
<evidence type="ECO:0000256" key="4">
    <source>
        <dbReference type="ARBA" id="ARBA00022692"/>
    </source>
</evidence>
<keyword evidence="10" id="KW-0325">Glycoprotein</keyword>
<dbReference type="InterPro" id="IPR027231">
    <property type="entry name" value="Semaphorin"/>
</dbReference>
<dbReference type="InterPro" id="IPR042068">
    <property type="entry name" value="SEM1A_sema_dom"/>
</dbReference>
<evidence type="ECO:0000256" key="3">
    <source>
        <dbReference type="ARBA" id="ARBA00022473"/>
    </source>
</evidence>
<comment type="subcellular location">
    <subcellularLocation>
        <location evidence="1">Membrane</location>
    </subcellularLocation>
</comment>
<dbReference type="SUPFAM" id="SSF101912">
    <property type="entry name" value="Sema domain"/>
    <property type="match status" value="1"/>
</dbReference>
<evidence type="ECO:0000256" key="11">
    <source>
        <dbReference type="ARBA" id="ARBA00074143"/>
    </source>
</evidence>
<evidence type="ECO:0000256" key="7">
    <source>
        <dbReference type="ARBA" id="ARBA00022989"/>
    </source>
</evidence>
<dbReference type="FunFam" id="2.130.10.10:FF:000346">
    <property type="entry name" value="Sema-1a, isoform D"/>
    <property type="match status" value="1"/>
</dbReference>
<gene>
    <name evidence="17" type="ORF">Zmor_003394</name>
</gene>
<dbReference type="Pfam" id="PF01437">
    <property type="entry name" value="PSI"/>
    <property type="match status" value="1"/>
</dbReference>
<proteinExistence type="inferred from homology"/>
<accession>A0AA38HMZ7</accession>
<dbReference type="InterPro" id="IPR001627">
    <property type="entry name" value="Semap_dom"/>
</dbReference>
<keyword evidence="3" id="KW-0217">Developmental protein</keyword>
<dbReference type="SMART" id="SM00423">
    <property type="entry name" value="PSI"/>
    <property type="match status" value="1"/>
</dbReference>
<feature type="transmembrane region" description="Helical" evidence="15">
    <location>
        <begin position="612"/>
        <end position="642"/>
    </location>
</feature>
<dbReference type="PROSITE" id="PS51004">
    <property type="entry name" value="SEMA"/>
    <property type="match status" value="1"/>
</dbReference>
<keyword evidence="5" id="KW-0221">Differentiation</keyword>